<comment type="function">
    <text evidence="5 6">Structural component of flagellum, the bacterial motility apparatus. Part of the rod structure of flagellar basal body.</text>
</comment>
<accession>A0A7X2TDX8</accession>
<evidence type="ECO:0000256" key="2">
    <source>
        <dbReference type="ARBA" id="ARBA00009677"/>
    </source>
</evidence>
<evidence type="ECO:0000313" key="7">
    <source>
        <dbReference type="EMBL" id="MSS37391.1"/>
    </source>
</evidence>
<dbReference type="GO" id="GO:0030694">
    <property type="term" value="C:bacterial-type flagellum basal body, rod"/>
    <property type="evidence" value="ECO:0007669"/>
    <property type="project" value="InterPro"/>
</dbReference>
<sequence>MPEVYGNGIALTEKILDFLWGRQTVTLNNIANNDTPGFKSQYMTFEDELDRRLSAANGSTTMKGGRMNDAISNTRASLHTTWNESSRLDGNNVDMDQEQVELVRTVYEYQFMVSSISNDINRLRSAAKSF</sequence>
<dbReference type="InterPro" id="IPR006300">
    <property type="entry name" value="FlgB"/>
</dbReference>
<keyword evidence="7" id="KW-0969">Cilium</keyword>
<evidence type="ECO:0000256" key="5">
    <source>
        <dbReference type="ARBA" id="ARBA00024934"/>
    </source>
</evidence>
<dbReference type="PANTHER" id="PTHR30435:SF12">
    <property type="entry name" value="FLAGELLAR BASAL BODY ROD PROTEIN FLGB"/>
    <property type="match status" value="1"/>
</dbReference>
<evidence type="ECO:0000313" key="8">
    <source>
        <dbReference type="Proteomes" id="UP000429958"/>
    </source>
</evidence>
<dbReference type="GO" id="GO:0071978">
    <property type="term" value="P:bacterial-type flagellum-dependent swarming motility"/>
    <property type="evidence" value="ECO:0007669"/>
    <property type="project" value="TreeGrafter"/>
</dbReference>
<comment type="caution">
    <text evidence="7">The sequence shown here is derived from an EMBL/GenBank/DDBJ whole genome shotgun (WGS) entry which is preliminary data.</text>
</comment>
<keyword evidence="7" id="KW-0966">Cell projection</keyword>
<name>A0A7X2TDX8_9CLOT</name>
<protein>
    <recommendedName>
        <fullName evidence="3 6">Flagellar basal body rod protein FlgB</fullName>
    </recommendedName>
</protein>
<dbReference type="Proteomes" id="UP000429958">
    <property type="component" value="Unassembled WGS sequence"/>
</dbReference>
<gene>
    <name evidence="7" type="primary">flgB</name>
    <name evidence="7" type="ORF">FYJ39_12585</name>
</gene>
<dbReference type="PIRSF" id="PIRSF002889">
    <property type="entry name" value="Rod_FlgB"/>
    <property type="match status" value="1"/>
</dbReference>
<evidence type="ECO:0000256" key="1">
    <source>
        <dbReference type="ARBA" id="ARBA00004117"/>
    </source>
</evidence>
<keyword evidence="8" id="KW-1185">Reference proteome</keyword>
<evidence type="ECO:0000256" key="3">
    <source>
        <dbReference type="ARBA" id="ARBA00014376"/>
    </source>
</evidence>
<dbReference type="NCBIfam" id="TIGR01396">
    <property type="entry name" value="FlgB"/>
    <property type="match status" value="1"/>
</dbReference>
<proteinExistence type="inferred from homology"/>
<evidence type="ECO:0000256" key="4">
    <source>
        <dbReference type="ARBA" id="ARBA00023143"/>
    </source>
</evidence>
<keyword evidence="4 6" id="KW-0975">Bacterial flagellum</keyword>
<comment type="similarity">
    <text evidence="2 6">Belongs to the flagella basal body rod proteins family.</text>
</comment>
<dbReference type="AlphaFoldDB" id="A0A7X2TDX8"/>
<dbReference type="RefSeq" id="WP_154472823.1">
    <property type="nucleotide sequence ID" value="NZ_DBEWUL010000134.1"/>
</dbReference>
<evidence type="ECO:0000256" key="6">
    <source>
        <dbReference type="PIRNR" id="PIRNR002889"/>
    </source>
</evidence>
<keyword evidence="7" id="KW-0282">Flagellum</keyword>
<reference evidence="7 8" key="1">
    <citation type="submission" date="2019-08" db="EMBL/GenBank/DDBJ databases">
        <title>In-depth cultivation of the pig gut microbiome towards novel bacterial diversity and tailored functional studies.</title>
        <authorList>
            <person name="Wylensek D."/>
            <person name="Hitch T.C.A."/>
            <person name="Clavel T."/>
        </authorList>
    </citation>
    <scope>NUCLEOTIDE SEQUENCE [LARGE SCALE GENOMIC DNA]</scope>
    <source>
        <strain evidence="7 8">WCA-389-WT-23D1</strain>
    </source>
</reference>
<comment type="subunit">
    <text evidence="6">The basal body constitutes a major portion of the flagellar organelle and consists of a number of rings mounted on a central rod.</text>
</comment>
<dbReference type="EMBL" id="VUMD01000010">
    <property type="protein sequence ID" value="MSS37391.1"/>
    <property type="molecule type" value="Genomic_DNA"/>
</dbReference>
<organism evidence="7 8">
    <name type="scientific">Clostridium porci</name>
    <dbReference type="NCBI Taxonomy" id="2605778"/>
    <lineage>
        <taxon>Bacteria</taxon>
        <taxon>Bacillati</taxon>
        <taxon>Bacillota</taxon>
        <taxon>Clostridia</taxon>
        <taxon>Eubacteriales</taxon>
        <taxon>Clostridiaceae</taxon>
        <taxon>Clostridium</taxon>
    </lineage>
</organism>
<dbReference type="PANTHER" id="PTHR30435">
    <property type="entry name" value="FLAGELLAR PROTEIN"/>
    <property type="match status" value="1"/>
</dbReference>
<comment type="subcellular location">
    <subcellularLocation>
        <location evidence="1 6">Bacterial flagellum basal body</location>
    </subcellularLocation>
</comment>